<feature type="domain" description="Peptidase C14 caspase" evidence="2">
    <location>
        <begin position="2"/>
        <end position="306"/>
    </location>
</feature>
<dbReference type="Gene3D" id="3.40.50.12660">
    <property type="match status" value="1"/>
</dbReference>
<dbReference type="GO" id="GO:0004197">
    <property type="term" value="F:cysteine-type endopeptidase activity"/>
    <property type="evidence" value="ECO:0007669"/>
    <property type="project" value="InterPro"/>
</dbReference>
<protein>
    <submittedName>
        <fullName evidence="3">Peptidase C14</fullName>
    </submittedName>
</protein>
<evidence type="ECO:0000313" key="3">
    <source>
        <dbReference type="EMBL" id="RDX47308.1"/>
    </source>
</evidence>
<name>A0A371D434_9APHY</name>
<dbReference type="PANTHER" id="PTHR48104">
    <property type="entry name" value="METACASPASE-4"/>
    <property type="match status" value="1"/>
</dbReference>
<sequence>MKKAVLVGISYATNENLRQNGFVEQPGAHRDVARLRKLLTAQYGYKNENITVLVDDDARPRDKWPTYENIIRAMEDLVAGSKPGDHIFFSFSGHGGQVVAREDEDEDDGQDEILLPIDCTYDPSTPDNFSSFIRDDLSSLISFVKEIRRILVKKLPEGVRCVMIFDCCHSGTASDLPSVQECLSPTTPTSPLISPGPQSGAFAQMQTVTLNDATAPPPYLWPSTRATNVYPPSRRTSVLVEKERNVTSWSACLDDQVTFGQTSGGIFIKAFTKALEANPNPTHRQLLQALRKELDAVTKKQNAKMQTRSQEGHPPYVAPRPQLGSLSPHLILHDQFTL</sequence>
<dbReference type="PANTHER" id="PTHR48104:SF30">
    <property type="entry name" value="METACASPASE-1"/>
    <property type="match status" value="1"/>
</dbReference>
<proteinExistence type="inferred from homology"/>
<dbReference type="InterPro" id="IPR050452">
    <property type="entry name" value="Metacaspase"/>
</dbReference>
<dbReference type="OrthoDB" id="3223806at2759"/>
<accession>A0A371D434</accession>
<dbReference type="InterPro" id="IPR011600">
    <property type="entry name" value="Pept_C14_caspase"/>
</dbReference>
<organism evidence="3 4">
    <name type="scientific">Lentinus brumalis</name>
    <dbReference type="NCBI Taxonomy" id="2498619"/>
    <lineage>
        <taxon>Eukaryota</taxon>
        <taxon>Fungi</taxon>
        <taxon>Dikarya</taxon>
        <taxon>Basidiomycota</taxon>
        <taxon>Agaricomycotina</taxon>
        <taxon>Agaricomycetes</taxon>
        <taxon>Polyporales</taxon>
        <taxon>Polyporaceae</taxon>
        <taxon>Lentinus</taxon>
    </lineage>
</organism>
<evidence type="ECO:0000259" key="2">
    <source>
        <dbReference type="Pfam" id="PF00656"/>
    </source>
</evidence>
<dbReference type="EMBL" id="KZ857420">
    <property type="protein sequence ID" value="RDX47308.1"/>
    <property type="molecule type" value="Genomic_DNA"/>
</dbReference>
<evidence type="ECO:0000256" key="1">
    <source>
        <dbReference type="ARBA" id="ARBA00009005"/>
    </source>
</evidence>
<dbReference type="AlphaFoldDB" id="A0A371D434"/>
<comment type="similarity">
    <text evidence="1">Belongs to the peptidase C14B family.</text>
</comment>
<dbReference type="GO" id="GO:0006508">
    <property type="term" value="P:proteolysis"/>
    <property type="evidence" value="ECO:0007669"/>
    <property type="project" value="InterPro"/>
</dbReference>
<dbReference type="Proteomes" id="UP000256964">
    <property type="component" value="Unassembled WGS sequence"/>
</dbReference>
<dbReference type="Pfam" id="PF00656">
    <property type="entry name" value="Peptidase_C14"/>
    <property type="match status" value="1"/>
</dbReference>
<gene>
    <name evidence="3" type="ORF">OH76DRAFT_1419755</name>
</gene>
<reference evidence="3 4" key="1">
    <citation type="journal article" date="2018" name="Biotechnol. Biofuels">
        <title>Integrative visual omics of the white-rot fungus Polyporus brumalis exposes the biotechnological potential of its oxidative enzymes for delignifying raw plant biomass.</title>
        <authorList>
            <person name="Miyauchi S."/>
            <person name="Rancon A."/>
            <person name="Drula E."/>
            <person name="Hage H."/>
            <person name="Chaduli D."/>
            <person name="Favel A."/>
            <person name="Grisel S."/>
            <person name="Henrissat B."/>
            <person name="Herpoel-Gimbert I."/>
            <person name="Ruiz-Duenas F.J."/>
            <person name="Chevret D."/>
            <person name="Hainaut M."/>
            <person name="Lin J."/>
            <person name="Wang M."/>
            <person name="Pangilinan J."/>
            <person name="Lipzen A."/>
            <person name="Lesage-Meessen L."/>
            <person name="Navarro D."/>
            <person name="Riley R."/>
            <person name="Grigoriev I.V."/>
            <person name="Zhou S."/>
            <person name="Raouche S."/>
            <person name="Rosso M.N."/>
        </authorList>
    </citation>
    <scope>NUCLEOTIDE SEQUENCE [LARGE SCALE GENOMIC DNA]</scope>
    <source>
        <strain evidence="3 4">BRFM 1820</strain>
    </source>
</reference>
<keyword evidence="4" id="KW-1185">Reference proteome</keyword>
<dbReference type="GO" id="GO:0005737">
    <property type="term" value="C:cytoplasm"/>
    <property type="evidence" value="ECO:0007669"/>
    <property type="project" value="TreeGrafter"/>
</dbReference>
<evidence type="ECO:0000313" key="4">
    <source>
        <dbReference type="Proteomes" id="UP000256964"/>
    </source>
</evidence>